<dbReference type="InterPro" id="IPR029066">
    <property type="entry name" value="PLP-binding_barrel"/>
</dbReference>
<evidence type="ECO:0000313" key="1">
    <source>
        <dbReference type="EMBL" id="SVC80388.1"/>
    </source>
</evidence>
<organism evidence="1">
    <name type="scientific">marine metagenome</name>
    <dbReference type="NCBI Taxonomy" id="408172"/>
    <lineage>
        <taxon>unclassified sequences</taxon>
        <taxon>metagenomes</taxon>
        <taxon>ecological metagenomes</taxon>
    </lineage>
</organism>
<name>A0A382Q636_9ZZZZ</name>
<gene>
    <name evidence="1" type="ORF">METZ01_LOCUS333242</name>
</gene>
<sequence length="253" mass="27411">MERPVFKPLGASLYDLDTPSIFVIRDRLLANAESYRSHVCKAGKRLTPNASIHRTPSLCRLLNQDDVYVNTLSEALAFSNVISGRITIGRAFGPSELQTILSISSVTPIRVVASSENQILEMKSLVRGKTENISFVLRVSGRVDQRGTPVNELDGKQELITELLVSDVGVENPTEFLSKICLQLAEYNLPVMVQSGVGPKLDILNIGFDEIVEGFHPFSGGSEFSVGVITAVTSTPVSGKAFLDCGQKAISTD</sequence>
<dbReference type="EMBL" id="UINC01111864">
    <property type="protein sequence ID" value="SVC80388.1"/>
    <property type="molecule type" value="Genomic_DNA"/>
</dbReference>
<feature type="non-terminal residue" evidence="1">
    <location>
        <position position="253"/>
    </location>
</feature>
<dbReference type="AlphaFoldDB" id="A0A382Q636"/>
<proteinExistence type="predicted"/>
<reference evidence="1" key="1">
    <citation type="submission" date="2018-05" db="EMBL/GenBank/DDBJ databases">
        <authorList>
            <person name="Lanie J.A."/>
            <person name="Ng W.-L."/>
            <person name="Kazmierczak K.M."/>
            <person name="Andrzejewski T.M."/>
            <person name="Davidsen T.M."/>
            <person name="Wayne K.J."/>
            <person name="Tettelin H."/>
            <person name="Glass J.I."/>
            <person name="Rusch D."/>
            <person name="Podicherti R."/>
            <person name="Tsui H.-C.T."/>
            <person name="Winkler M.E."/>
        </authorList>
    </citation>
    <scope>NUCLEOTIDE SEQUENCE</scope>
</reference>
<protein>
    <submittedName>
        <fullName evidence="1">Uncharacterized protein</fullName>
    </submittedName>
</protein>
<accession>A0A382Q636</accession>
<dbReference type="Gene3D" id="3.20.20.10">
    <property type="entry name" value="Alanine racemase"/>
    <property type="match status" value="1"/>
</dbReference>